<name>A0A8H6C389_CANAX</name>
<sequence>MLISLLRRQSNLNSFRSSYFSLLLRRSSSKSSTAFFHENPISRTDAITNNDFNPNLKFKHYYDSQNCFINPCSHYNKHTVARPKKIEQFYTPPQNFQDIIDQNENNIPVEGSFVEITRPDFKPRIGLVVRQALSRFDEDIINY</sequence>
<dbReference type="EMBL" id="JABWAD010000010">
    <property type="protein sequence ID" value="KAF6071990.1"/>
    <property type="molecule type" value="Genomic_DNA"/>
</dbReference>
<organism evidence="1 2">
    <name type="scientific">Candida albicans</name>
    <name type="common">Yeast</name>
    <dbReference type="NCBI Taxonomy" id="5476"/>
    <lineage>
        <taxon>Eukaryota</taxon>
        <taxon>Fungi</taxon>
        <taxon>Dikarya</taxon>
        <taxon>Ascomycota</taxon>
        <taxon>Saccharomycotina</taxon>
        <taxon>Pichiomycetes</taxon>
        <taxon>Debaryomycetaceae</taxon>
        <taxon>Candida/Lodderomyces clade</taxon>
        <taxon>Candida</taxon>
    </lineage>
</organism>
<evidence type="ECO:0000313" key="2">
    <source>
        <dbReference type="Proteomes" id="UP000536275"/>
    </source>
</evidence>
<reference evidence="1 2" key="1">
    <citation type="submission" date="2020-03" db="EMBL/GenBank/DDBJ databases">
        <title>FDA dAtabase for Regulatory Grade micrObial Sequences (FDA-ARGOS): Supporting development and validation of Infectious Disease Dx tests.</title>
        <authorList>
            <person name="Campos J."/>
            <person name="Goldberg B."/>
            <person name="Tallon L."/>
            <person name="Sadzewicz L."/>
            <person name="Vavikolanu K."/>
            <person name="Mehta A."/>
            <person name="Aluvathingal J."/>
            <person name="Nadendla S."/>
            <person name="Nandy P."/>
            <person name="Geyer C."/>
            <person name="Yan Y."/>
            <person name="Sichtig H."/>
        </authorList>
    </citation>
    <scope>NUCLEOTIDE SEQUENCE [LARGE SCALE GENOMIC DNA]</scope>
    <source>
        <strain evidence="1 2">FDAARGOS_656</strain>
    </source>
</reference>
<accession>A0A8H6C389</accession>
<gene>
    <name evidence="1" type="ORF">FOB64_000939</name>
</gene>
<evidence type="ECO:0000313" key="1">
    <source>
        <dbReference type="EMBL" id="KAF6071990.1"/>
    </source>
</evidence>
<dbReference type="Proteomes" id="UP000536275">
    <property type="component" value="Unassembled WGS sequence"/>
</dbReference>
<comment type="caution">
    <text evidence="1">The sequence shown here is derived from an EMBL/GenBank/DDBJ whole genome shotgun (WGS) entry which is preliminary data.</text>
</comment>
<dbReference type="AlphaFoldDB" id="A0A8H6C389"/>
<proteinExistence type="predicted"/>
<protein>
    <submittedName>
        <fullName evidence="1">Uncharacterized protein</fullName>
    </submittedName>
</protein>